<feature type="chain" id="PRO_5046242073" evidence="2">
    <location>
        <begin position="21"/>
        <end position="225"/>
    </location>
</feature>
<feature type="compositionally biased region" description="Pro residues" evidence="1">
    <location>
        <begin position="182"/>
        <end position="207"/>
    </location>
</feature>
<accession>A0ABV9QWB5</accession>
<dbReference type="Gene3D" id="2.30.30.40">
    <property type="entry name" value="SH3 Domains"/>
    <property type="match status" value="1"/>
</dbReference>
<evidence type="ECO:0000256" key="2">
    <source>
        <dbReference type="SAM" id="SignalP"/>
    </source>
</evidence>
<feature type="compositionally biased region" description="Pro residues" evidence="1">
    <location>
        <begin position="161"/>
        <end position="172"/>
    </location>
</feature>
<dbReference type="EMBL" id="JBHSHD010000010">
    <property type="protein sequence ID" value="MFC4821336.1"/>
    <property type="molecule type" value="Genomic_DNA"/>
</dbReference>
<organism evidence="4 5">
    <name type="scientific">Dokdonella ginsengisoli</name>
    <dbReference type="NCBI Taxonomy" id="363846"/>
    <lineage>
        <taxon>Bacteria</taxon>
        <taxon>Pseudomonadati</taxon>
        <taxon>Pseudomonadota</taxon>
        <taxon>Gammaproteobacteria</taxon>
        <taxon>Lysobacterales</taxon>
        <taxon>Rhodanobacteraceae</taxon>
        <taxon>Dokdonella</taxon>
    </lineage>
</organism>
<reference evidence="5" key="1">
    <citation type="journal article" date="2019" name="Int. J. Syst. Evol. Microbiol.">
        <title>The Global Catalogue of Microorganisms (GCM) 10K type strain sequencing project: providing services to taxonomists for standard genome sequencing and annotation.</title>
        <authorList>
            <consortium name="The Broad Institute Genomics Platform"/>
            <consortium name="The Broad Institute Genome Sequencing Center for Infectious Disease"/>
            <person name="Wu L."/>
            <person name="Ma J."/>
        </authorList>
    </citation>
    <scope>NUCLEOTIDE SEQUENCE [LARGE SCALE GENOMIC DNA]</scope>
    <source>
        <strain evidence="5">CCUG 30340</strain>
    </source>
</reference>
<feature type="signal peptide" evidence="2">
    <location>
        <begin position="1"/>
        <end position="20"/>
    </location>
</feature>
<feature type="compositionally biased region" description="Basic residues" evidence="1">
    <location>
        <begin position="132"/>
        <end position="160"/>
    </location>
</feature>
<evidence type="ECO:0000259" key="3">
    <source>
        <dbReference type="PROSITE" id="PS51781"/>
    </source>
</evidence>
<dbReference type="SMART" id="SM00287">
    <property type="entry name" value="SH3b"/>
    <property type="match status" value="1"/>
</dbReference>
<dbReference type="InterPro" id="IPR003646">
    <property type="entry name" value="SH3-like_bac-type"/>
</dbReference>
<comment type="caution">
    <text evidence="4">The sequence shown here is derived from an EMBL/GenBank/DDBJ whole genome shotgun (WGS) entry which is preliminary data.</text>
</comment>
<evidence type="ECO:0000313" key="4">
    <source>
        <dbReference type="EMBL" id="MFC4821336.1"/>
    </source>
</evidence>
<sequence>MARIVLLLCLAVLGVSSAVAADGYVTANVNLRAGPDSDYPRITTLPIGTPVSIQGCVDGYLWCDVVGRGERGWVAGDYIQFDYQSHRVYVPEYGARIGIPIIAFVLGTYWDDHYRSRSWYRDRPYWVGRPPPVHRPRPPSHRPPVHKPRPPVRPPAHKPRPPVQPPRPPATRPPVGTRPPGTSRPPARPAPPNARPPARPNPPPGNRPPSQKRPAPPPSRDGDRR</sequence>
<keyword evidence="5" id="KW-1185">Reference proteome</keyword>
<protein>
    <submittedName>
        <fullName evidence="4">SH3 domain-containing protein</fullName>
    </submittedName>
</protein>
<feature type="region of interest" description="Disordered" evidence="1">
    <location>
        <begin position="125"/>
        <end position="225"/>
    </location>
</feature>
<proteinExistence type="predicted"/>
<dbReference type="PROSITE" id="PS51781">
    <property type="entry name" value="SH3B"/>
    <property type="match status" value="1"/>
</dbReference>
<feature type="domain" description="SH3b" evidence="3">
    <location>
        <begin position="20"/>
        <end position="83"/>
    </location>
</feature>
<dbReference type="RefSeq" id="WP_380021619.1">
    <property type="nucleotide sequence ID" value="NZ_JBHSHD010000010.1"/>
</dbReference>
<dbReference type="Pfam" id="PF08239">
    <property type="entry name" value="SH3_3"/>
    <property type="match status" value="1"/>
</dbReference>
<name>A0ABV9QWB5_9GAMM</name>
<keyword evidence="2" id="KW-0732">Signal</keyword>
<dbReference type="Proteomes" id="UP001595886">
    <property type="component" value="Unassembled WGS sequence"/>
</dbReference>
<dbReference type="PRINTS" id="PR01217">
    <property type="entry name" value="PRICHEXTENSN"/>
</dbReference>
<evidence type="ECO:0000256" key="1">
    <source>
        <dbReference type="SAM" id="MobiDB-lite"/>
    </source>
</evidence>
<gene>
    <name evidence="4" type="ORF">ACFO6Q_13460</name>
</gene>
<evidence type="ECO:0000313" key="5">
    <source>
        <dbReference type="Proteomes" id="UP001595886"/>
    </source>
</evidence>